<dbReference type="OMA" id="CVYFGNG"/>
<feature type="compositionally biased region" description="Acidic residues" evidence="6">
    <location>
        <begin position="497"/>
        <end position="524"/>
    </location>
</feature>
<sequence>MPGAPDVDEAIGYLKTTSTTTGDSVYDHLSRLIQRILEDRPSDAVDLLEESLLVKKTKFKPSDPSDLVAPAVLPKDHSHPIAILELFATPEPVIDVETGEPEEAEPLNDYETENLLADSSLYESVGVGLGRAEVFFVALAIKKLGENPKYNIRTIRFFGKIFGIFRNYYVFETTSDVGGGGEEDEDEDDLGLGGGGGGEGEEEEEEIDEEEIERRKAERKANKEWGRPQGGAPPEVGSGTNAFIYYVCNHLGGPFTKLPDVTPLQIKTARTLKKFLTGDLKAEVMAYPQFPGVEENYLRAQIARIAATTVICPVGVFNVNEEDEEGLTLEKNEEYEMPENLSDLANLEAWVHRYPHIKMQGRCVVHIEEPPEPEENEEEEEEEEKEPPPPSPEELEEGPPLLSQLENDDPLATGEQAWSVGMSSLIPSLKYRAIWIRSLLWPGAYAIATPSGGVSNIYVGWGLKNAPFVPLPPPDVGKEYDGSLVESSELPPRPENVEEGEGEEEEEEEDSDIEGGEEEEEEDG</sequence>
<reference evidence="7 8" key="1">
    <citation type="journal article" date="2018" name="Cell">
        <title>The Chara Genome: Secondary Complexity and Implications for Plant Terrestrialization.</title>
        <authorList>
            <person name="Nishiyama T."/>
            <person name="Sakayama H."/>
            <person name="Vries J.D."/>
            <person name="Buschmann H."/>
            <person name="Saint-Marcoux D."/>
            <person name="Ullrich K.K."/>
            <person name="Haas F.B."/>
            <person name="Vanderstraeten L."/>
            <person name="Becker D."/>
            <person name="Lang D."/>
            <person name="Vosolsobe S."/>
            <person name="Rombauts S."/>
            <person name="Wilhelmsson P.K.I."/>
            <person name="Janitza P."/>
            <person name="Kern R."/>
            <person name="Heyl A."/>
            <person name="Rumpler F."/>
            <person name="Villalobos L.I.A.C."/>
            <person name="Clay J.M."/>
            <person name="Skokan R."/>
            <person name="Toyoda A."/>
            <person name="Suzuki Y."/>
            <person name="Kagoshima H."/>
            <person name="Schijlen E."/>
            <person name="Tajeshwar N."/>
            <person name="Catarino B."/>
            <person name="Hetherington A.J."/>
            <person name="Saltykova A."/>
            <person name="Bonnot C."/>
            <person name="Breuninger H."/>
            <person name="Symeonidi A."/>
            <person name="Radhakrishnan G.V."/>
            <person name="Van Nieuwerburgh F."/>
            <person name="Deforce D."/>
            <person name="Chang C."/>
            <person name="Karol K.G."/>
            <person name="Hedrich R."/>
            <person name="Ulvskov P."/>
            <person name="Glockner G."/>
            <person name="Delwiche C.F."/>
            <person name="Petrasek J."/>
            <person name="Van de Peer Y."/>
            <person name="Friml J."/>
            <person name="Beilby M."/>
            <person name="Dolan L."/>
            <person name="Kohara Y."/>
            <person name="Sugano S."/>
            <person name="Fujiyama A."/>
            <person name="Delaux P.-M."/>
            <person name="Quint M."/>
            <person name="TheiBen G."/>
            <person name="Hagemann M."/>
            <person name="Harholt J."/>
            <person name="Dunand C."/>
            <person name="Zachgo S."/>
            <person name="Langdale J."/>
            <person name="Maumus F."/>
            <person name="Straeten D.V.D."/>
            <person name="Gould S.B."/>
            <person name="Rensing S.A."/>
        </authorList>
    </citation>
    <scope>NUCLEOTIDE SEQUENCE [LARGE SCALE GENOMIC DNA]</scope>
    <source>
        <strain evidence="7 8">S276</strain>
    </source>
</reference>
<evidence type="ECO:0000256" key="4">
    <source>
        <dbReference type="ARBA" id="ARBA00023212"/>
    </source>
</evidence>
<dbReference type="OrthoDB" id="272202at2759"/>
<dbReference type="Gramene" id="GBG72474">
    <property type="protein sequence ID" value="GBG72474"/>
    <property type="gene ID" value="CBR_g12049"/>
</dbReference>
<evidence type="ECO:0000313" key="8">
    <source>
        <dbReference type="Proteomes" id="UP000265515"/>
    </source>
</evidence>
<name>A0A388KQY8_CHABU</name>
<evidence type="ECO:0000313" key="7">
    <source>
        <dbReference type="EMBL" id="GBG72474.1"/>
    </source>
</evidence>
<feature type="compositionally biased region" description="Basic and acidic residues" evidence="6">
    <location>
        <begin position="212"/>
        <end position="226"/>
    </location>
</feature>
<feature type="compositionally biased region" description="Acidic residues" evidence="6">
    <location>
        <begin position="199"/>
        <end position="211"/>
    </location>
</feature>
<dbReference type="GO" id="GO:0001534">
    <property type="term" value="C:radial spoke"/>
    <property type="evidence" value="ECO:0007669"/>
    <property type="project" value="InterPro"/>
</dbReference>
<comment type="caution">
    <text evidence="7">The sequence shown here is derived from an EMBL/GenBank/DDBJ whole genome shotgun (WGS) entry which is preliminary data.</text>
</comment>
<gene>
    <name evidence="7" type="ORF">CBR_g12049</name>
</gene>
<dbReference type="PANTHER" id="PTHR13159">
    <property type="entry name" value="RADIAL SPOKEHEAD-RELATED"/>
    <property type="match status" value="1"/>
</dbReference>
<feature type="region of interest" description="Disordered" evidence="6">
    <location>
        <begin position="176"/>
        <end position="234"/>
    </location>
</feature>
<evidence type="ECO:0000256" key="3">
    <source>
        <dbReference type="ARBA" id="ARBA00023069"/>
    </source>
</evidence>
<dbReference type="CDD" id="cd22963">
    <property type="entry name" value="DD_CrRSP4-like"/>
    <property type="match status" value="1"/>
</dbReference>
<protein>
    <submittedName>
        <fullName evidence="7">Uncharacterized protein</fullName>
    </submittedName>
</protein>
<feature type="region of interest" description="Disordered" evidence="6">
    <location>
        <begin position="477"/>
        <end position="524"/>
    </location>
</feature>
<keyword evidence="2" id="KW-0963">Cytoplasm</keyword>
<keyword evidence="8" id="KW-1185">Reference proteome</keyword>
<evidence type="ECO:0000256" key="2">
    <source>
        <dbReference type="ARBA" id="ARBA00022490"/>
    </source>
</evidence>
<accession>A0A388KQY8</accession>
<dbReference type="STRING" id="69332.A0A388KQY8"/>
<feature type="compositionally biased region" description="Acidic residues" evidence="6">
    <location>
        <begin position="181"/>
        <end position="190"/>
    </location>
</feature>
<dbReference type="PANTHER" id="PTHR13159:SF0">
    <property type="entry name" value="RADIAL SPOKE HEAD 6 HOMOLOG A"/>
    <property type="match status" value="1"/>
</dbReference>
<comment type="subcellular location">
    <subcellularLocation>
        <location evidence="1">Cytoplasm</location>
        <location evidence="1">Cytoskeleton</location>
        <location evidence="1">Cilium axoneme</location>
    </subcellularLocation>
</comment>
<organism evidence="7 8">
    <name type="scientific">Chara braunii</name>
    <name type="common">Braun's stonewort</name>
    <dbReference type="NCBI Taxonomy" id="69332"/>
    <lineage>
        <taxon>Eukaryota</taxon>
        <taxon>Viridiplantae</taxon>
        <taxon>Streptophyta</taxon>
        <taxon>Charophyceae</taxon>
        <taxon>Charales</taxon>
        <taxon>Characeae</taxon>
        <taxon>Chara</taxon>
    </lineage>
</organism>
<dbReference type="GO" id="GO:0035082">
    <property type="term" value="P:axoneme assembly"/>
    <property type="evidence" value="ECO:0007669"/>
    <property type="project" value="TreeGrafter"/>
</dbReference>
<feature type="compositionally biased region" description="Acidic residues" evidence="6">
    <location>
        <begin position="370"/>
        <end position="385"/>
    </location>
</feature>
<evidence type="ECO:0000256" key="1">
    <source>
        <dbReference type="ARBA" id="ARBA00004430"/>
    </source>
</evidence>
<keyword evidence="5" id="KW-0966">Cell projection</keyword>
<dbReference type="InterPro" id="IPR006802">
    <property type="entry name" value="Radial_spoke"/>
</dbReference>
<dbReference type="AlphaFoldDB" id="A0A388KQY8"/>
<dbReference type="GO" id="GO:0060294">
    <property type="term" value="P:cilium movement involved in cell motility"/>
    <property type="evidence" value="ECO:0007669"/>
    <property type="project" value="InterPro"/>
</dbReference>
<evidence type="ECO:0000256" key="6">
    <source>
        <dbReference type="SAM" id="MobiDB-lite"/>
    </source>
</evidence>
<evidence type="ECO:0000256" key="5">
    <source>
        <dbReference type="ARBA" id="ARBA00023273"/>
    </source>
</evidence>
<dbReference type="EMBL" id="BFEA01000166">
    <property type="protein sequence ID" value="GBG72474.1"/>
    <property type="molecule type" value="Genomic_DNA"/>
</dbReference>
<proteinExistence type="predicted"/>
<dbReference type="Proteomes" id="UP000265515">
    <property type="component" value="Unassembled WGS sequence"/>
</dbReference>
<keyword evidence="4" id="KW-0206">Cytoskeleton</keyword>
<feature type="region of interest" description="Disordered" evidence="6">
    <location>
        <begin position="368"/>
        <end position="408"/>
    </location>
</feature>
<dbReference type="Pfam" id="PF04712">
    <property type="entry name" value="Radial_spoke"/>
    <property type="match status" value="1"/>
</dbReference>
<keyword evidence="3" id="KW-0969">Cilium</keyword>